<comment type="similarity">
    <text evidence="7">Belongs to the binding-protein-dependent transport system permease family.</text>
</comment>
<feature type="transmembrane region" description="Helical" evidence="7">
    <location>
        <begin position="141"/>
        <end position="159"/>
    </location>
</feature>
<dbReference type="RefSeq" id="WP_123039663.1">
    <property type="nucleotide sequence ID" value="NZ_CP033433.1"/>
</dbReference>
<keyword evidence="2 7" id="KW-0813">Transport</keyword>
<comment type="subcellular location">
    <subcellularLocation>
        <location evidence="1 7">Cell membrane</location>
        <topology evidence="1 7">Multi-pass membrane protein</topology>
    </subcellularLocation>
</comment>
<dbReference type="InterPro" id="IPR000515">
    <property type="entry name" value="MetI-like"/>
</dbReference>
<sequence>MKPRYWMKPAAHAILLLGSAVMLFPFIWSLCTSLKNLNEVFTYPPKFLGEHLKFSNYLHMTDRFPFDLFFFNTLKITVIVVVFQLVTSSMAGYVFARLRFRFRDGLFGLYLATLMVPAQVTMIPTFLLMKFYGLLDTHWSLILPGLVSAFGTFLLRQFFSTIPGALEEAAKIDGCTPFGIYWRIFVPLSKPALATLGIFITMGTWNDFVNPLVFLSSMKKMTLTLGLANMQGLYSTDWPGLMAATVITVLPILIVFLLAQDLFVRGVTLSGLKGE</sequence>
<dbReference type="GO" id="GO:0005886">
    <property type="term" value="C:plasma membrane"/>
    <property type="evidence" value="ECO:0007669"/>
    <property type="project" value="UniProtKB-SubCell"/>
</dbReference>
<name>A0A3G3JTP4_9BACL</name>
<dbReference type="PROSITE" id="PS50928">
    <property type="entry name" value="ABC_TM1"/>
    <property type="match status" value="1"/>
</dbReference>
<dbReference type="Proteomes" id="UP000269097">
    <property type="component" value="Chromosome"/>
</dbReference>
<keyword evidence="4 7" id="KW-0812">Transmembrane</keyword>
<keyword evidence="10" id="KW-1185">Reference proteome</keyword>
<dbReference type="PANTHER" id="PTHR43744:SF12">
    <property type="entry name" value="ABC TRANSPORTER PERMEASE PROTEIN MG189-RELATED"/>
    <property type="match status" value="1"/>
</dbReference>
<feature type="transmembrane region" description="Helical" evidence="7">
    <location>
        <begin position="180"/>
        <end position="205"/>
    </location>
</feature>
<dbReference type="InterPro" id="IPR035906">
    <property type="entry name" value="MetI-like_sf"/>
</dbReference>
<gene>
    <name evidence="9" type="ORF">EAV92_02780</name>
</gene>
<dbReference type="PANTHER" id="PTHR43744">
    <property type="entry name" value="ABC TRANSPORTER PERMEASE PROTEIN MG189-RELATED-RELATED"/>
    <property type="match status" value="1"/>
</dbReference>
<evidence type="ECO:0000256" key="5">
    <source>
        <dbReference type="ARBA" id="ARBA00022989"/>
    </source>
</evidence>
<feature type="transmembrane region" description="Helical" evidence="7">
    <location>
        <begin position="69"/>
        <end position="95"/>
    </location>
</feature>
<evidence type="ECO:0000256" key="2">
    <source>
        <dbReference type="ARBA" id="ARBA00022448"/>
    </source>
</evidence>
<reference evidence="9 10" key="1">
    <citation type="submission" date="2018-10" db="EMBL/GenBank/DDBJ databases">
        <title>Genome Sequence of Cohnella sp.</title>
        <authorList>
            <person name="Srinivasan S."/>
            <person name="Kim M.K."/>
        </authorList>
    </citation>
    <scope>NUCLEOTIDE SEQUENCE [LARGE SCALE GENOMIC DNA]</scope>
    <source>
        <strain evidence="9 10">18JY8-7</strain>
    </source>
</reference>
<dbReference type="CDD" id="cd06261">
    <property type="entry name" value="TM_PBP2"/>
    <property type="match status" value="1"/>
</dbReference>
<dbReference type="GO" id="GO:0055085">
    <property type="term" value="P:transmembrane transport"/>
    <property type="evidence" value="ECO:0007669"/>
    <property type="project" value="InterPro"/>
</dbReference>
<keyword evidence="3" id="KW-1003">Cell membrane</keyword>
<evidence type="ECO:0000256" key="3">
    <source>
        <dbReference type="ARBA" id="ARBA00022475"/>
    </source>
</evidence>
<dbReference type="KEGG" id="coh:EAV92_02780"/>
<accession>A0A3G3JTP4</accession>
<evidence type="ECO:0000259" key="8">
    <source>
        <dbReference type="PROSITE" id="PS50928"/>
    </source>
</evidence>
<feature type="domain" description="ABC transmembrane type-1" evidence="8">
    <location>
        <begin position="70"/>
        <end position="259"/>
    </location>
</feature>
<protein>
    <submittedName>
        <fullName evidence="9">Carbohydrate ABC transporter permease</fullName>
    </submittedName>
</protein>
<evidence type="ECO:0000256" key="1">
    <source>
        <dbReference type="ARBA" id="ARBA00004651"/>
    </source>
</evidence>
<feature type="transmembrane region" description="Helical" evidence="7">
    <location>
        <begin position="238"/>
        <end position="259"/>
    </location>
</feature>
<dbReference type="EMBL" id="CP033433">
    <property type="protein sequence ID" value="AYQ71600.1"/>
    <property type="molecule type" value="Genomic_DNA"/>
</dbReference>
<dbReference type="SUPFAM" id="SSF161098">
    <property type="entry name" value="MetI-like"/>
    <property type="match status" value="1"/>
</dbReference>
<evidence type="ECO:0000313" key="10">
    <source>
        <dbReference type="Proteomes" id="UP000269097"/>
    </source>
</evidence>
<evidence type="ECO:0000313" key="9">
    <source>
        <dbReference type="EMBL" id="AYQ71600.1"/>
    </source>
</evidence>
<dbReference type="Pfam" id="PF00528">
    <property type="entry name" value="BPD_transp_1"/>
    <property type="match status" value="1"/>
</dbReference>
<organism evidence="9 10">
    <name type="scientific">Cohnella candidum</name>
    <dbReference type="NCBI Taxonomy" id="2674991"/>
    <lineage>
        <taxon>Bacteria</taxon>
        <taxon>Bacillati</taxon>
        <taxon>Bacillota</taxon>
        <taxon>Bacilli</taxon>
        <taxon>Bacillales</taxon>
        <taxon>Paenibacillaceae</taxon>
        <taxon>Cohnella</taxon>
    </lineage>
</organism>
<feature type="transmembrane region" description="Helical" evidence="7">
    <location>
        <begin position="107"/>
        <end position="129"/>
    </location>
</feature>
<evidence type="ECO:0000256" key="6">
    <source>
        <dbReference type="ARBA" id="ARBA00023136"/>
    </source>
</evidence>
<proteinExistence type="inferred from homology"/>
<dbReference type="Gene3D" id="1.10.3720.10">
    <property type="entry name" value="MetI-like"/>
    <property type="match status" value="1"/>
</dbReference>
<evidence type="ECO:0000256" key="4">
    <source>
        <dbReference type="ARBA" id="ARBA00022692"/>
    </source>
</evidence>
<dbReference type="AlphaFoldDB" id="A0A3G3JTP4"/>
<evidence type="ECO:0000256" key="7">
    <source>
        <dbReference type="RuleBase" id="RU363032"/>
    </source>
</evidence>
<keyword evidence="6 7" id="KW-0472">Membrane</keyword>
<keyword evidence="5 7" id="KW-1133">Transmembrane helix</keyword>